<keyword evidence="1" id="KW-0732">Signal</keyword>
<organism evidence="2">
    <name type="scientific">Fusarium oxysporum f. sp. pisi HDV247</name>
    <dbReference type="NCBI Taxonomy" id="1080344"/>
    <lineage>
        <taxon>Eukaryota</taxon>
        <taxon>Fungi</taxon>
        <taxon>Dikarya</taxon>
        <taxon>Ascomycota</taxon>
        <taxon>Pezizomycotina</taxon>
        <taxon>Sordariomycetes</taxon>
        <taxon>Hypocreomycetidae</taxon>
        <taxon>Hypocreales</taxon>
        <taxon>Nectriaceae</taxon>
        <taxon>Fusarium</taxon>
        <taxon>Fusarium oxysporum species complex</taxon>
    </lineage>
</organism>
<reference evidence="2" key="1">
    <citation type="submission" date="2011-10" db="EMBL/GenBank/DDBJ databases">
        <title>The Genome Sequence of Fusarium oxysporum HDV247.</title>
        <authorList>
            <consortium name="The Broad Institute Genome Sequencing Platform"/>
            <person name="Ma L.-J."/>
            <person name="Gale L.R."/>
            <person name="Schwartz D.C."/>
            <person name="Zhou S."/>
            <person name="Corby-Kistler H."/>
            <person name="Young S.K."/>
            <person name="Zeng Q."/>
            <person name="Gargeya S."/>
            <person name="Fitzgerald M."/>
            <person name="Haas B."/>
            <person name="Abouelleil A."/>
            <person name="Alvarado L."/>
            <person name="Arachchi H.M."/>
            <person name="Berlin A."/>
            <person name="Brown A."/>
            <person name="Chapman S.B."/>
            <person name="Chen Z."/>
            <person name="Dunbar C."/>
            <person name="Freedman E."/>
            <person name="Gearin G."/>
            <person name="Goldberg J."/>
            <person name="Griggs A."/>
            <person name="Gujja S."/>
            <person name="Heiman D."/>
            <person name="Howarth C."/>
            <person name="Larson L."/>
            <person name="Lui A."/>
            <person name="MacDonald P.J.P."/>
            <person name="Montmayeur A."/>
            <person name="Murphy C."/>
            <person name="Neiman D."/>
            <person name="Pearson M."/>
            <person name="Priest M."/>
            <person name="Roberts A."/>
            <person name="Saif S."/>
            <person name="Shea T."/>
            <person name="Shenoy N."/>
            <person name="Sisk P."/>
            <person name="Stolte C."/>
            <person name="Sykes S."/>
            <person name="Wortman J."/>
            <person name="Nusbaum C."/>
            <person name="Birren B."/>
        </authorList>
    </citation>
    <scope>NUCLEOTIDE SEQUENCE [LARGE SCALE GENOMIC DNA]</scope>
    <source>
        <strain evidence="2">HDV247</strain>
    </source>
</reference>
<proteinExistence type="predicted"/>
<feature type="chain" id="PRO_5004926149" description="Hydrophobin 3" evidence="1">
    <location>
        <begin position="21"/>
        <end position="81"/>
    </location>
</feature>
<dbReference type="EMBL" id="JH651017">
    <property type="protein sequence ID" value="EXA31369.1"/>
    <property type="molecule type" value="Genomic_DNA"/>
</dbReference>
<protein>
    <recommendedName>
        <fullName evidence="3">Hydrophobin 3</fullName>
    </recommendedName>
</protein>
<sequence length="81" mass="8247">MLFNKNILAILAATAMTASAASCPNPSKQTLVCCEKVNNGKCQGLVLIGNVCPQIGGGNTVCCEQNVKGSVVSFNTCVAAL</sequence>
<feature type="signal peptide" evidence="1">
    <location>
        <begin position="1"/>
        <end position="20"/>
    </location>
</feature>
<accession>W9NFC7</accession>
<dbReference type="PROSITE" id="PS51257">
    <property type="entry name" value="PROKAR_LIPOPROTEIN"/>
    <property type="match status" value="1"/>
</dbReference>
<gene>
    <name evidence="2" type="ORF">FOVG_17341</name>
</gene>
<dbReference type="HOGENOM" id="CLU_2573961_0_0_1"/>
<dbReference type="AlphaFoldDB" id="W9NFC7"/>
<evidence type="ECO:0000256" key="1">
    <source>
        <dbReference type="SAM" id="SignalP"/>
    </source>
</evidence>
<evidence type="ECO:0000313" key="2">
    <source>
        <dbReference type="EMBL" id="EXA31369.1"/>
    </source>
</evidence>
<name>W9NFC7_FUSOX</name>
<evidence type="ECO:0008006" key="3">
    <source>
        <dbReference type="Google" id="ProtNLM"/>
    </source>
</evidence>
<dbReference type="Proteomes" id="UP000030751">
    <property type="component" value="Unassembled WGS sequence"/>
</dbReference>
<reference evidence="2" key="2">
    <citation type="submission" date="2012-05" db="EMBL/GenBank/DDBJ databases">
        <title>Annotation of the Genome Sequence of Fusarium oxysporum HDV247.</title>
        <authorList>
            <consortium name="The Broad Institute Genomics Platform"/>
            <person name="Ma L.-J."/>
            <person name="Corby-Kistler H."/>
            <person name="Broz K."/>
            <person name="Gale L.R."/>
            <person name="Jonkers W."/>
            <person name="O'Donnell K."/>
            <person name="Ploetz R."/>
            <person name="Steinberg C."/>
            <person name="Schwartz D.C."/>
            <person name="VanEtten H."/>
            <person name="Zhou S."/>
            <person name="Young S.K."/>
            <person name="Zeng Q."/>
            <person name="Gargeya S."/>
            <person name="Fitzgerald M."/>
            <person name="Abouelleil A."/>
            <person name="Alvarado L."/>
            <person name="Chapman S.B."/>
            <person name="Gainer-Dewar J."/>
            <person name="Goldberg J."/>
            <person name="Griggs A."/>
            <person name="Gujja S."/>
            <person name="Hansen M."/>
            <person name="Howarth C."/>
            <person name="Imamovic A."/>
            <person name="Ireland A."/>
            <person name="Larimer J."/>
            <person name="McCowan C."/>
            <person name="Murphy C."/>
            <person name="Pearson M."/>
            <person name="Poon T.W."/>
            <person name="Priest M."/>
            <person name="Roberts A."/>
            <person name="Saif S."/>
            <person name="Shea T."/>
            <person name="Sykes S."/>
            <person name="Wortman J."/>
            <person name="Nusbaum C."/>
            <person name="Birren B."/>
        </authorList>
    </citation>
    <scope>NUCLEOTIDE SEQUENCE</scope>
    <source>
        <strain evidence="2">HDV247</strain>
    </source>
</reference>